<keyword evidence="2 6" id="KW-0732">Signal</keyword>
<comment type="similarity">
    <text evidence="5">Belongs to the Omp25/RopB family.</text>
</comment>
<evidence type="ECO:0000256" key="5">
    <source>
        <dbReference type="ARBA" id="ARBA00038306"/>
    </source>
</evidence>
<keyword evidence="3" id="KW-0472">Membrane</keyword>
<dbReference type="Gene3D" id="2.40.160.20">
    <property type="match status" value="1"/>
</dbReference>
<gene>
    <name evidence="8" type="ORF">F6X38_16605</name>
</gene>
<evidence type="ECO:0000256" key="4">
    <source>
        <dbReference type="ARBA" id="ARBA00023237"/>
    </source>
</evidence>
<dbReference type="InterPro" id="IPR027385">
    <property type="entry name" value="Beta-barrel_OMP"/>
</dbReference>
<dbReference type="Pfam" id="PF13505">
    <property type="entry name" value="OMP_b-brl"/>
    <property type="match status" value="1"/>
</dbReference>
<evidence type="ECO:0000256" key="3">
    <source>
        <dbReference type="ARBA" id="ARBA00023136"/>
    </source>
</evidence>
<dbReference type="InterPro" id="IPR051692">
    <property type="entry name" value="OMP-like"/>
</dbReference>
<dbReference type="GO" id="GO:0009279">
    <property type="term" value="C:cell outer membrane"/>
    <property type="evidence" value="ECO:0007669"/>
    <property type="project" value="UniProtKB-SubCell"/>
</dbReference>
<feature type="chain" id="PRO_5030769435" evidence="6">
    <location>
        <begin position="22"/>
        <end position="270"/>
    </location>
</feature>
<dbReference type="InterPro" id="IPR011250">
    <property type="entry name" value="OMP/PagP_B-barrel"/>
</dbReference>
<dbReference type="PANTHER" id="PTHR34001:SF3">
    <property type="entry name" value="BLL7405 PROTEIN"/>
    <property type="match status" value="1"/>
</dbReference>
<evidence type="ECO:0000259" key="7">
    <source>
        <dbReference type="Pfam" id="PF13505"/>
    </source>
</evidence>
<evidence type="ECO:0000256" key="1">
    <source>
        <dbReference type="ARBA" id="ARBA00004442"/>
    </source>
</evidence>
<organism evidence="8 9">
    <name type="scientific">Plantimonas leprariae</name>
    <dbReference type="NCBI Taxonomy" id="2615207"/>
    <lineage>
        <taxon>Bacteria</taxon>
        <taxon>Pseudomonadati</taxon>
        <taxon>Pseudomonadota</taxon>
        <taxon>Alphaproteobacteria</taxon>
        <taxon>Hyphomicrobiales</taxon>
        <taxon>Aurantimonadaceae</taxon>
        <taxon>Plantimonas</taxon>
    </lineage>
</organism>
<dbReference type="RefSeq" id="WP_150971555.1">
    <property type="nucleotide sequence ID" value="NZ_VZDO01000014.1"/>
</dbReference>
<dbReference type="EMBL" id="VZDO01000014">
    <property type="protein sequence ID" value="KAB0678046.1"/>
    <property type="molecule type" value="Genomic_DNA"/>
</dbReference>
<comment type="subcellular location">
    <subcellularLocation>
        <location evidence="1">Cell outer membrane</location>
    </subcellularLocation>
</comment>
<protein>
    <submittedName>
        <fullName evidence="8">Porin family protein</fullName>
    </submittedName>
</protein>
<comment type="caution">
    <text evidence="8">The sequence shown here is derived from an EMBL/GenBank/DDBJ whole genome shotgun (WGS) entry which is preliminary data.</text>
</comment>
<dbReference type="AlphaFoldDB" id="A0A7V7PMI1"/>
<reference evidence="8 9" key="1">
    <citation type="submission" date="2019-09" db="EMBL/GenBank/DDBJ databases">
        <title>YIM 132180 draft genome.</title>
        <authorList>
            <person name="Zhang K."/>
        </authorList>
    </citation>
    <scope>NUCLEOTIDE SEQUENCE [LARGE SCALE GENOMIC DNA]</scope>
    <source>
        <strain evidence="8 9">YIM 132180</strain>
    </source>
</reference>
<feature type="domain" description="Outer membrane protein beta-barrel" evidence="7">
    <location>
        <begin position="28"/>
        <end position="270"/>
    </location>
</feature>
<dbReference type="SUPFAM" id="SSF56925">
    <property type="entry name" value="OMPA-like"/>
    <property type="match status" value="1"/>
</dbReference>
<evidence type="ECO:0000256" key="6">
    <source>
        <dbReference type="SAM" id="SignalP"/>
    </source>
</evidence>
<evidence type="ECO:0000313" key="8">
    <source>
        <dbReference type="EMBL" id="KAB0678046.1"/>
    </source>
</evidence>
<name>A0A7V7PMI1_9HYPH</name>
<sequence length="270" mass="28713">MALRHILSLAFSFAGVNIAWAADPIEAQFDQSRFSGFYAGVQGGAGFFDSRFSSDVGLADGRDPNTTGGLLGAHAGYGVSLGSVYLGLEGELQGFLGSENVAGESIGQTVEAVGRIIRPNGNPVRVLTDYTVTLQERFEHDLKEHGALKARLGYELGAFMPFATGGLAVGRVETSYSASSTVTRRAGVQYLTTLPTDASAEASDTDTAVGYTVGGGLAMAVTEHLIVRGEYDYTDLGSKRYEFTFEDGTEADAKFDTRLHQAKVGISYRF</sequence>
<accession>A0A7V7PMI1</accession>
<keyword evidence="4" id="KW-0998">Cell outer membrane</keyword>
<keyword evidence="9" id="KW-1185">Reference proteome</keyword>
<evidence type="ECO:0000313" key="9">
    <source>
        <dbReference type="Proteomes" id="UP000432089"/>
    </source>
</evidence>
<dbReference type="PANTHER" id="PTHR34001">
    <property type="entry name" value="BLL7405 PROTEIN"/>
    <property type="match status" value="1"/>
</dbReference>
<proteinExistence type="inferred from homology"/>
<evidence type="ECO:0000256" key="2">
    <source>
        <dbReference type="ARBA" id="ARBA00022729"/>
    </source>
</evidence>
<feature type="signal peptide" evidence="6">
    <location>
        <begin position="1"/>
        <end position="21"/>
    </location>
</feature>
<dbReference type="Proteomes" id="UP000432089">
    <property type="component" value="Unassembled WGS sequence"/>
</dbReference>